<evidence type="ECO:0000259" key="7">
    <source>
        <dbReference type="PROSITE" id="PS50261"/>
    </source>
</evidence>
<dbReference type="GO" id="GO:0007166">
    <property type="term" value="P:cell surface receptor signaling pathway"/>
    <property type="evidence" value="ECO:0007669"/>
    <property type="project" value="InterPro"/>
</dbReference>
<organism evidence="8 9">
    <name type="scientific">Henosepilachna vigintioctopunctata</name>
    <dbReference type="NCBI Taxonomy" id="420089"/>
    <lineage>
        <taxon>Eukaryota</taxon>
        <taxon>Metazoa</taxon>
        <taxon>Ecdysozoa</taxon>
        <taxon>Arthropoda</taxon>
        <taxon>Hexapoda</taxon>
        <taxon>Insecta</taxon>
        <taxon>Pterygota</taxon>
        <taxon>Neoptera</taxon>
        <taxon>Endopterygota</taxon>
        <taxon>Coleoptera</taxon>
        <taxon>Polyphaga</taxon>
        <taxon>Cucujiformia</taxon>
        <taxon>Coccinelloidea</taxon>
        <taxon>Coccinellidae</taxon>
        <taxon>Epilachninae</taxon>
        <taxon>Epilachnini</taxon>
        <taxon>Henosepilachna</taxon>
    </lineage>
</organism>
<protein>
    <recommendedName>
        <fullName evidence="7">G-protein coupled receptors family 2 profile 2 domain-containing protein</fullName>
    </recommendedName>
</protein>
<dbReference type="PANTHER" id="PTHR45902:SF4">
    <property type="entry name" value="G-PROTEIN COUPLED RECEPTORS FAMILY 2 PROFILE 2 DOMAIN-CONTAINING PROTEIN"/>
    <property type="match status" value="1"/>
</dbReference>
<name>A0AAW1UQN0_9CUCU</name>
<gene>
    <name evidence="8" type="ORF">WA026_013647</name>
</gene>
<evidence type="ECO:0000256" key="2">
    <source>
        <dbReference type="ARBA" id="ARBA00022692"/>
    </source>
</evidence>
<comment type="subcellular location">
    <subcellularLocation>
        <location evidence="1">Membrane</location>
        <topology evidence="1">Multi-pass membrane protein</topology>
    </subcellularLocation>
</comment>
<dbReference type="PROSITE" id="PS50261">
    <property type="entry name" value="G_PROTEIN_RECEP_F2_4"/>
    <property type="match status" value="1"/>
</dbReference>
<dbReference type="InterPro" id="IPR053231">
    <property type="entry name" value="GPCR_LN-TM7"/>
</dbReference>
<feature type="transmembrane region" description="Helical" evidence="5">
    <location>
        <begin position="327"/>
        <end position="345"/>
    </location>
</feature>
<accession>A0AAW1UQN0</accession>
<feature type="transmembrane region" description="Helical" evidence="5">
    <location>
        <begin position="147"/>
        <end position="167"/>
    </location>
</feature>
<keyword evidence="6" id="KW-0732">Signal</keyword>
<dbReference type="Pfam" id="PF00002">
    <property type="entry name" value="7tm_2"/>
    <property type="match status" value="1"/>
</dbReference>
<feature type="chain" id="PRO_5043676959" description="G-protein coupled receptors family 2 profile 2 domain-containing protein" evidence="6">
    <location>
        <begin position="21"/>
        <end position="442"/>
    </location>
</feature>
<keyword evidence="9" id="KW-1185">Reference proteome</keyword>
<keyword evidence="3 5" id="KW-1133">Transmembrane helix</keyword>
<feature type="transmembrane region" description="Helical" evidence="5">
    <location>
        <begin position="179"/>
        <end position="201"/>
    </location>
</feature>
<feature type="transmembrane region" description="Helical" evidence="5">
    <location>
        <begin position="253"/>
        <end position="272"/>
    </location>
</feature>
<evidence type="ECO:0000256" key="4">
    <source>
        <dbReference type="ARBA" id="ARBA00023136"/>
    </source>
</evidence>
<dbReference type="Gene3D" id="1.20.1070.10">
    <property type="entry name" value="Rhodopsin 7-helix transmembrane proteins"/>
    <property type="match status" value="1"/>
</dbReference>
<evidence type="ECO:0000256" key="3">
    <source>
        <dbReference type="ARBA" id="ARBA00022989"/>
    </source>
</evidence>
<evidence type="ECO:0000256" key="1">
    <source>
        <dbReference type="ARBA" id="ARBA00004141"/>
    </source>
</evidence>
<feature type="transmembrane region" description="Helical" evidence="5">
    <location>
        <begin position="113"/>
        <end position="135"/>
    </location>
</feature>
<keyword evidence="2 5" id="KW-0812">Transmembrane</keyword>
<evidence type="ECO:0000256" key="5">
    <source>
        <dbReference type="SAM" id="Phobius"/>
    </source>
</evidence>
<dbReference type="GO" id="GO:0004930">
    <property type="term" value="F:G protein-coupled receptor activity"/>
    <property type="evidence" value="ECO:0007669"/>
    <property type="project" value="InterPro"/>
</dbReference>
<dbReference type="InterPro" id="IPR017981">
    <property type="entry name" value="GPCR_2-like_7TM"/>
</dbReference>
<proteinExistence type="predicted"/>
<reference evidence="8 9" key="1">
    <citation type="submission" date="2023-03" db="EMBL/GenBank/DDBJ databases">
        <title>Genome insight into feeding habits of ladybird beetles.</title>
        <authorList>
            <person name="Li H.-S."/>
            <person name="Huang Y.-H."/>
            <person name="Pang H."/>
        </authorList>
    </citation>
    <scope>NUCLEOTIDE SEQUENCE [LARGE SCALE GENOMIC DNA]</scope>
    <source>
        <strain evidence="8">SYSU_2023b</strain>
        <tissue evidence="8">Whole body</tissue>
    </source>
</reference>
<feature type="signal peptide" evidence="6">
    <location>
        <begin position="1"/>
        <end position="20"/>
    </location>
</feature>
<evidence type="ECO:0000256" key="6">
    <source>
        <dbReference type="SAM" id="SignalP"/>
    </source>
</evidence>
<comment type="caution">
    <text evidence="8">The sequence shown here is derived from an EMBL/GenBank/DDBJ whole genome shotgun (WGS) entry which is preliminary data.</text>
</comment>
<dbReference type="AlphaFoldDB" id="A0AAW1UQN0"/>
<dbReference type="EMBL" id="JARQZJ010000097">
    <property type="protein sequence ID" value="KAK9885777.1"/>
    <property type="molecule type" value="Genomic_DNA"/>
</dbReference>
<evidence type="ECO:0000313" key="9">
    <source>
        <dbReference type="Proteomes" id="UP001431783"/>
    </source>
</evidence>
<dbReference type="Proteomes" id="UP001431783">
    <property type="component" value="Unassembled WGS sequence"/>
</dbReference>
<dbReference type="PANTHER" id="PTHR45902">
    <property type="entry name" value="LATROPHILIN RECEPTOR-LIKE PROTEIN A"/>
    <property type="match status" value="1"/>
</dbReference>
<dbReference type="GO" id="GO:0016020">
    <property type="term" value="C:membrane"/>
    <property type="evidence" value="ECO:0007669"/>
    <property type="project" value="UniProtKB-SubCell"/>
</dbReference>
<feature type="domain" description="G-protein coupled receptors family 2 profile 2" evidence="7">
    <location>
        <begin position="110"/>
        <end position="362"/>
    </location>
</feature>
<keyword evidence="4 5" id="KW-0472">Membrane</keyword>
<dbReference type="InterPro" id="IPR000832">
    <property type="entry name" value="GPCR_2_secretin-like"/>
</dbReference>
<feature type="transmembrane region" description="Helical" evidence="5">
    <location>
        <begin position="357"/>
        <end position="377"/>
    </location>
</feature>
<feature type="transmembrane region" description="Helical" evidence="5">
    <location>
        <begin position="213"/>
        <end position="233"/>
    </location>
</feature>
<evidence type="ECO:0000313" key="8">
    <source>
        <dbReference type="EMBL" id="KAK9885777.1"/>
    </source>
</evidence>
<sequence length="442" mass="50349">MNNIWIISLCILCFLNFIGGASNSTKRSSDDYYQLNYDYEVISSNNSLDIEFSSDSLILPIPDETTKTDFGNIAETGNDFDNDLKDHDLIDNLMYIYYGTGNKNGRRLYASQIIIGGSVLSFVAQISTILLVLVRKDIHSKKELKELFLHLIFSFCSSNLGFMFGIFKTKHYVECLLFALILTYFHLVTATWIFLYCFHIYKLFCKNENVKRKYFYLCGYGIPLLLSLGSFLLAPQSYETRKFCFMSIQRGMILNYMVPVFCLMILTAIYCIKGIRIFNMELHTLQVNSNLDTLTLYNNQMEVMLGKKCGNIDAINLRGAKSCLRRLCVMQTTYEIVWFFLVLALENIKEGSSMAVVYAFTACCLNWYIFAELRIFFPTSNKPNLKEVVIGAPKRCNGIETVDSSPSSSECKQGSSDSVPLLVESTELKVLHLNPNISTITT</sequence>